<dbReference type="SUPFAM" id="SSF53067">
    <property type="entry name" value="Actin-like ATPase domain"/>
    <property type="match status" value="1"/>
</dbReference>
<organism evidence="2 3">
    <name type="scientific">[Myrmecia] bisecta</name>
    <dbReference type="NCBI Taxonomy" id="41462"/>
    <lineage>
        <taxon>Eukaryota</taxon>
        <taxon>Viridiplantae</taxon>
        <taxon>Chlorophyta</taxon>
        <taxon>core chlorophytes</taxon>
        <taxon>Trebouxiophyceae</taxon>
        <taxon>Trebouxiales</taxon>
        <taxon>Trebouxiaceae</taxon>
        <taxon>Myrmecia</taxon>
    </lineage>
</organism>
<evidence type="ECO:0000313" key="2">
    <source>
        <dbReference type="EMBL" id="KAK9815679.1"/>
    </source>
</evidence>
<dbReference type="Proteomes" id="UP001489004">
    <property type="component" value="Unassembled WGS sequence"/>
</dbReference>
<evidence type="ECO:0000256" key="1">
    <source>
        <dbReference type="RuleBase" id="RU000487"/>
    </source>
</evidence>
<name>A0AAW1Q187_9CHLO</name>
<dbReference type="Gene3D" id="3.30.420.40">
    <property type="match status" value="2"/>
</dbReference>
<accession>A0AAW1Q187</accession>
<keyword evidence="3" id="KW-1185">Reference proteome</keyword>
<proteinExistence type="inferred from homology"/>
<protein>
    <recommendedName>
        <fullName evidence="4">Actin-related protein 4</fullName>
    </recommendedName>
</protein>
<dbReference type="Pfam" id="PF00022">
    <property type="entry name" value="Actin"/>
    <property type="match status" value="1"/>
</dbReference>
<comment type="similarity">
    <text evidence="1">Belongs to the actin family.</text>
</comment>
<evidence type="ECO:0008006" key="4">
    <source>
        <dbReference type="Google" id="ProtNLM"/>
    </source>
</evidence>
<comment type="caution">
    <text evidence="2">The sequence shown here is derived from an EMBL/GenBank/DDBJ whole genome shotgun (WGS) entry which is preliminary data.</text>
</comment>
<reference evidence="2 3" key="1">
    <citation type="journal article" date="2024" name="Nat. Commun.">
        <title>Phylogenomics reveals the evolutionary origins of lichenization in chlorophyte algae.</title>
        <authorList>
            <person name="Puginier C."/>
            <person name="Libourel C."/>
            <person name="Otte J."/>
            <person name="Skaloud P."/>
            <person name="Haon M."/>
            <person name="Grisel S."/>
            <person name="Petersen M."/>
            <person name="Berrin J.G."/>
            <person name="Delaux P.M."/>
            <person name="Dal Grande F."/>
            <person name="Keller J."/>
        </authorList>
    </citation>
    <scope>NUCLEOTIDE SEQUENCE [LARGE SCALE GENOMIC DNA]</scope>
    <source>
        <strain evidence="2 3">SAG 2043</strain>
    </source>
</reference>
<dbReference type="AlphaFoldDB" id="A0AAW1Q187"/>
<dbReference type="FunFam" id="3.30.420.40:FF:000127">
    <property type="entry name" value="actin-related protein 4"/>
    <property type="match status" value="1"/>
</dbReference>
<evidence type="ECO:0000313" key="3">
    <source>
        <dbReference type="Proteomes" id="UP001489004"/>
    </source>
</evidence>
<dbReference type="Gene3D" id="3.90.640.10">
    <property type="entry name" value="Actin, Chain A, domain 4"/>
    <property type="match status" value="1"/>
</dbReference>
<dbReference type="PANTHER" id="PTHR11937">
    <property type="entry name" value="ACTIN"/>
    <property type="match status" value="1"/>
</dbReference>
<dbReference type="InterPro" id="IPR043129">
    <property type="entry name" value="ATPase_NBD"/>
</dbReference>
<sequence length="230" mass="25568">MLKSVESKGTILRPRHSFRRVERAPGQFEVEDLDVPHTTESFKQFHREQIAADIKEAICRVSDGPFDANENANIPTVNYELPDGNEIQVGPDRFKVPEVLFQPRLMSTFDGLEVVAAYNGGDAPSLPGVVLESISKCDVDIRRELFSGIILTGGTSLFSQLRDRLERELTEAAPQTAKVKVTSPANALERRFSVWIGGSILASLGSFQQMWMSKAEYEEHGASLIHRKAP</sequence>
<dbReference type="EMBL" id="JALJOR010000006">
    <property type="protein sequence ID" value="KAK9815679.1"/>
    <property type="molecule type" value="Genomic_DNA"/>
</dbReference>
<gene>
    <name evidence="2" type="ORF">WJX72_007893</name>
</gene>
<dbReference type="SMART" id="SM00268">
    <property type="entry name" value="ACTIN"/>
    <property type="match status" value="1"/>
</dbReference>
<dbReference type="InterPro" id="IPR004000">
    <property type="entry name" value="Actin"/>
</dbReference>